<comment type="caution">
    <text evidence="2">The sequence shown here is derived from an EMBL/GenBank/DDBJ whole genome shotgun (WGS) entry which is preliminary data.</text>
</comment>
<dbReference type="EMBL" id="JBFOLJ010000009">
    <property type="protein sequence ID" value="KAL2508759.1"/>
    <property type="molecule type" value="Genomic_DNA"/>
</dbReference>
<name>A0ABD1T7Q3_9LAMI</name>
<accession>A0ABD1T7Q3</accession>
<feature type="compositionally biased region" description="Basic and acidic residues" evidence="1">
    <location>
        <begin position="61"/>
        <end position="70"/>
    </location>
</feature>
<gene>
    <name evidence="2" type="ORF">Fot_32406</name>
</gene>
<evidence type="ECO:0000313" key="2">
    <source>
        <dbReference type="EMBL" id="KAL2508759.1"/>
    </source>
</evidence>
<feature type="region of interest" description="Disordered" evidence="1">
    <location>
        <begin position="61"/>
        <end position="100"/>
    </location>
</feature>
<protein>
    <submittedName>
        <fullName evidence="2">Uncharacterized protein</fullName>
    </submittedName>
</protein>
<proteinExistence type="predicted"/>
<reference evidence="3" key="1">
    <citation type="submission" date="2024-07" db="EMBL/GenBank/DDBJ databases">
        <title>Two chromosome-level genome assemblies of Korean endemic species Abeliophyllum distichum and Forsythia ovata (Oleaceae).</title>
        <authorList>
            <person name="Jang H."/>
        </authorList>
    </citation>
    <scope>NUCLEOTIDE SEQUENCE [LARGE SCALE GENOMIC DNA]</scope>
</reference>
<evidence type="ECO:0000256" key="1">
    <source>
        <dbReference type="SAM" id="MobiDB-lite"/>
    </source>
</evidence>
<keyword evidence="3" id="KW-1185">Reference proteome</keyword>
<organism evidence="2 3">
    <name type="scientific">Forsythia ovata</name>
    <dbReference type="NCBI Taxonomy" id="205694"/>
    <lineage>
        <taxon>Eukaryota</taxon>
        <taxon>Viridiplantae</taxon>
        <taxon>Streptophyta</taxon>
        <taxon>Embryophyta</taxon>
        <taxon>Tracheophyta</taxon>
        <taxon>Spermatophyta</taxon>
        <taxon>Magnoliopsida</taxon>
        <taxon>eudicotyledons</taxon>
        <taxon>Gunneridae</taxon>
        <taxon>Pentapetalae</taxon>
        <taxon>asterids</taxon>
        <taxon>lamiids</taxon>
        <taxon>Lamiales</taxon>
        <taxon>Oleaceae</taxon>
        <taxon>Forsythieae</taxon>
        <taxon>Forsythia</taxon>
    </lineage>
</organism>
<evidence type="ECO:0000313" key="3">
    <source>
        <dbReference type="Proteomes" id="UP001604277"/>
    </source>
</evidence>
<dbReference type="Proteomes" id="UP001604277">
    <property type="component" value="Unassembled WGS sequence"/>
</dbReference>
<dbReference type="AlphaFoldDB" id="A0ABD1T7Q3"/>
<sequence>MEYAIRTVNETNKEDPLGKDVPIKWVGYKLLVRTFVLSWDSPTVKWKTNVVIEEILEPDSIREPDLEKITQPESQPLSGEEPPIDQESQDAYVPQSEEQE</sequence>